<dbReference type="SUPFAM" id="SSF158682">
    <property type="entry name" value="TerB-like"/>
    <property type="match status" value="1"/>
</dbReference>
<organism evidence="1 2">
    <name type="scientific">Sulfurovum lithotrophicum</name>
    <dbReference type="NCBI Taxonomy" id="206403"/>
    <lineage>
        <taxon>Bacteria</taxon>
        <taxon>Pseudomonadati</taxon>
        <taxon>Campylobacterota</taxon>
        <taxon>Epsilonproteobacteria</taxon>
        <taxon>Campylobacterales</taxon>
        <taxon>Sulfurovaceae</taxon>
        <taxon>Sulfurovum</taxon>
    </lineage>
</organism>
<sequence>MEKKIKESVGTLLAHIIKVDHRDIEKEAPLFCKIMGQDFDCSPEEAKAFLYKIKDAEYDLDKHIEIINQALCDDKLSKFHLLEQLNHIIYSDEISEEDYKIFEDIKNKLFECDK</sequence>
<proteinExistence type="predicted"/>
<evidence type="ECO:0000313" key="1">
    <source>
        <dbReference type="EMBL" id="AKF24085.1"/>
    </source>
</evidence>
<dbReference type="AlphaFoldDB" id="A0A7U4LZH1"/>
<dbReference type="OrthoDB" id="5372877at2"/>
<evidence type="ECO:0000313" key="2">
    <source>
        <dbReference type="Proteomes" id="UP000034444"/>
    </source>
</evidence>
<reference evidence="2" key="2">
    <citation type="journal article" date="2017" name="Stand. Genomic Sci.">
        <title>Complete genome sequence of the sulfur-oxidizing chemolithoautotrophic Sulfurovum lithotrophicum 42BKTT.</title>
        <authorList>
            <person name="Jeon W."/>
            <person name="Priscilla L."/>
            <person name="Park G."/>
            <person name="Lee H."/>
            <person name="Lee N."/>
            <person name="Lee D."/>
            <person name="Kwon H."/>
            <person name="Ahn I."/>
            <person name="Lee C."/>
            <person name="Lee H."/>
            <person name="Ahn J."/>
        </authorList>
    </citation>
    <scope>NUCLEOTIDE SEQUENCE [LARGE SCALE GENOMIC DNA]</scope>
    <source>
        <strain evidence="2">ATCC BAA-797 / 42BKT</strain>
    </source>
</reference>
<reference evidence="1 2" key="1">
    <citation type="submission" date="2015-04" db="EMBL/GenBank/DDBJ databases">
        <title>Complete genome sequence of Sulfurovum lithotrophicum ATCC BAA-797T.</title>
        <authorList>
            <person name="Ahn J."/>
            <person name="Park G."/>
            <person name="Jeon W."/>
            <person name="Jang Y."/>
            <person name="Jang M."/>
            <person name="Lee H."/>
            <person name="Lee H."/>
        </authorList>
    </citation>
    <scope>NUCLEOTIDE SEQUENCE [LARGE SCALE GENOMIC DNA]</scope>
    <source>
        <strain evidence="2">ATCC BAA-797 / 42BKT</strain>
    </source>
</reference>
<name>A0A7U4LZH1_9BACT</name>
<gene>
    <name evidence="1" type="ORF">YH65_00670</name>
</gene>
<protein>
    <recommendedName>
        <fullName evidence="3">Co-chaperone DjlA N-terminal domain-containing protein</fullName>
    </recommendedName>
</protein>
<dbReference type="Proteomes" id="UP000034444">
    <property type="component" value="Chromosome"/>
</dbReference>
<keyword evidence="2" id="KW-1185">Reference proteome</keyword>
<accession>A0A7U4LZH1</accession>
<dbReference type="RefSeq" id="WP_046550193.1">
    <property type="nucleotide sequence ID" value="NZ_CP011308.1"/>
</dbReference>
<dbReference type="EMBL" id="CP011308">
    <property type="protein sequence ID" value="AKF24085.1"/>
    <property type="molecule type" value="Genomic_DNA"/>
</dbReference>
<dbReference type="KEGG" id="slh:YH65_00670"/>
<dbReference type="InterPro" id="IPR029024">
    <property type="entry name" value="TerB-like"/>
</dbReference>
<evidence type="ECO:0008006" key="3">
    <source>
        <dbReference type="Google" id="ProtNLM"/>
    </source>
</evidence>